<protein>
    <recommendedName>
        <fullName evidence="6">HSF-type DNA-binding domain-containing protein</fullName>
    </recommendedName>
</protein>
<dbReference type="EMBL" id="AGNL01007809">
    <property type="protein sequence ID" value="EJK70968.1"/>
    <property type="molecule type" value="Genomic_DNA"/>
</dbReference>
<organism evidence="7 8">
    <name type="scientific">Thalassiosira oceanica</name>
    <name type="common">Marine diatom</name>
    <dbReference type="NCBI Taxonomy" id="159749"/>
    <lineage>
        <taxon>Eukaryota</taxon>
        <taxon>Sar</taxon>
        <taxon>Stramenopiles</taxon>
        <taxon>Ochrophyta</taxon>
        <taxon>Bacillariophyta</taxon>
        <taxon>Coscinodiscophyceae</taxon>
        <taxon>Thalassiosirophycidae</taxon>
        <taxon>Thalassiosirales</taxon>
        <taxon>Thalassiosiraceae</taxon>
        <taxon>Thalassiosira</taxon>
    </lineage>
</organism>
<gene>
    <name evidence="7" type="ORF">THAOC_07634</name>
</gene>
<dbReference type="GO" id="GO:0005634">
    <property type="term" value="C:nucleus"/>
    <property type="evidence" value="ECO:0007669"/>
    <property type="project" value="UniProtKB-SubCell"/>
</dbReference>
<reference evidence="7 8" key="1">
    <citation type="journal article" date="2012" name="Genome Biol.">
        <title>Genome and low-iron response of an oceanic diatom adapted to chronic iron limitation.</title>
        <authorList>
            <person name="Lommer M."/>
            <person name="Specht M."/>
            <person name="Roy A.S."/>
            <person name="Kraemer L."/>
            <person name="Andreson R."/>
            <person name="Gutowska M.A."/>
            <person name="Wolf J."/>
            <person name="Bergner S.V."/>
            <person name="Schilhabel M.B."/>
            <person name="Klostermeier U.C."/>
            <person name="Beiko R.G."/>
            <person name="Rosenstiel P."/>
            <person name="Hippler M."/>
            <person name="Laroche J."/>
        </authorList>
    </citation>
    <scope>NUCLEOTIDE SEQUENCE [LARGE SCALE GENOMIC DNA]</scope>
    <source>
        <strain evidence="7 8">CCMP1005</strain>
    </source>
</reference>
<comment type="caution">
    <text evidence="7">The sequence shown here is derived from an EMBL/GenBank/DDBJ whole genome shotgun (WGS) entry which is preliminary data.</text>
</comment>
<keyword evidence="8" id="KW-1185">Reference proteome</keyword>
<name>K0SX17_THAOC</name>
<dbReference type="Gene3D" id="1.10.10.10">
    <property type="entry name" value="Winged helix-like DNA-binding domain superfamily/Winged helix DNA-binding domain"/>
    <property type="match status" value="1"/>
</dbReference>
<dbReference type="Proteomes" id="UP000266841">
    <property type="component" value="Unassembled WGS sequence"/>
</dbReference>
<evidence type="ECO:0000256" key="4">
    <source>
        <dbReference type="RuleBase" id="RU004020"/>
    </source>
</evidence>
<comment type="similarity">
    <text evidence="4">Belongs to the HSF family.</text>
</comment>
<keyword evidence="2" id="KW-0238">DNA-binding</keyword>
<dbReference type="GO" id="GO:0003700">
    <property type="term" value="F:DNA-binding transcription factor activity"/>
    <property type="evidence" value="ECO:0007669"/>
    <property type="project" value="InterPro"/>
</dbReference>
<keyword evidence="3" id="KW-0539">Nucleus</keyword>
<dbReference type="OrthoDB" id="60033at2759"/>
<evidence type="ECO:0000259" key="6">
    <source>
        <dbReference type="SMART" id="SM00415"/>
    </source>
</evidence>
<sequence>MYNAMLCASGCPNKLLRSSHRLALAMWRQSFSTGTALRSASAGHFDLAAVGVVAGCWSAGQHHTTALQLGLAFVSVLHQETFDTLGGSSASLSFAVNHQLLRREKMEKMADDPQRVMRSRDHHSAPAPAELRADRDHVLSHGNVEGAERRGSEYLLMAAEAYAEAERTSDHAPTVFQAAFDIATAGSAGPPPAPAKSPAAKAKTPRKTTSRHRSTKVRPPPVKHEYHDWSTFAGYDNVILSDRKHKAGGVTQPFPDKLMTMLDAESVARPEVISWCSHGRAFICKQPKVFTDEIMGNYFKQSKLTSFQRQLNLYGFRRITRGPDASAYYHELFLRGRPVLCMRMVRQKIKGTGHKQPIDHSTEPDFYAMAPIKPRPTVTAVARAQYALPPIHYPTSQPYHGEPGVQSEALNANLRAQAPSLAAPVPPVYASPGVNASELLLGLARAPPSAPPALNLGEPAPAEGNTPGLKSYQV</sequence>
<dbReference type="InterPro" id="IPR036388">
    <property type="entry name" value="WH-like_DNA-bd_sf"/>
</dbReference>
<accession>K0SX17</accession>
<dbReference type="InterPro" id="IPR036390">
    <property type="entry name" value="WH_DNA-bd_sf"/>
</dbReference>
<dbReference type="InterPro" id="IPR000232">
    <property type="entry name" value="HSF_DNA-bd"/>
</dbReference>
<dbReference type="FunFam" id="1.10.10.10:FF:000479">
    <property type="entry name" value="Predicted protein"/>
    <property type="match status" value="1"/>
</dbReference>
<dbReference type="eggNOG" id="KOG0627">
    <property type="taxonomic scope" value="Eukaryota"/>
</dbReference>
<comment type="subcellular location">
    <subcellularLocation>
        <location evidence="1">Nucleus</location>
    </subcellularLocation>
</comment>
<dbReference type="AlphaFoldDB" id="K0SX17"/>
<feature type="region of interest" description="Disordered" evidence="5">
    <location>
        <begin position="452"/>
        <end position="474"/>
    </location>
</feature>
<evidence type="ECO:0000313" key="7">
    <source>
        <dbReference type="EMBL" id="EJK70968.1"/>
    </source>
</evidence>
<feature type="region of interest" description="Disordered" evidence="5">
    <location>
        <begin position="186"/>
        <end position="223"/>
    </location>
</feature>
<feature type="domain" description="HSF-type DNA-binding" evidence="6">
    <location>
        <begin position="250"/>
        <end position="347"/>
    </location>
</feature>
<evidence type="ECO:0000256" key="1">
    <source>
        <dbReference type="ARBA" id="ARBA00004123"/>
    </source>
</evidence>
<feature type="compositionally biased region" description="Basic residues" evidence="5">
    <location>
        <begin position="203"/>
        <end position="216"/>
    </location>
</feature>
<dbReference type="Pfam" id="PF00447">
    <property type="entry name" value="HSF_DNA-bind"/>
    <property type="match status" value="1"/>
</dbReference>
<dbReference type="SMART" id="SM00415">
    <property type="entry name" value="HSF"/>
    <property type="match status" value="1"/>
</dbReference>
<evidence type="ECO:0000256" key="2">
    <source>
        <dbReference type="ARBA" id="ARBA00023125"/>
    </source>
</evidence>
<dbReference type="PANTHER" id="PTHR10015">
    <property type="entry name" value="HEAT SHOCK TRANSCRIPTION FACTOR"/>
    <property type="match status" value="1"/>
</dbReference>
<dbReference type="GO" id="GO:0043565">
    <property type="term" value="F:sequence-specific DNA binding"/>
    <property type="evidence" value="ECO:0007669"/>
    <property type="project" value="InterPro"/>
</dbReference>
<evidence type="ECO:0000313" key="8">
    <source>
        <dbReference type="Proteomes" id="UP000266841"/>
    </source>
</evidence>
<proteinExistence type="inferred from homology"/>
<evidence type="ECO:0000256" key="5">
    <source>
        <dbReference type="SAM" id="MobiDB-lite"/>
    </source>
</evidence>
<evidence type="ECO:0000256" key="3">
    <source>
        <dbReference type="ARBA" id="ARBA00023242"/>
    </source>
</evidence>
<dbReference type="SUPFAM" id="SSF46785">
    <property type="entry name" value="Winged helix' DNA-binding domain"/>
    <property type="match status" value="1"/>
</dbReference>
<dbReference type="PANTHER" id="PTHR10015:SF206">
    <property type="entry name" value="HSF-TYPE DNA-BINDING DOMAIN-CONTAINING PROTEIN"/>
    <property type="match status" value="1"/>
</dbReference>